<dbReference type="GO" id="GO:0042364">
    <property type="term" value="P:water-soluble vitamin biosynthetic process"/>
    <property type="evidence" value="ECO:0007669"/>
    <property type="project" value="UniProtKB-ARBA"/>
</dbReference>
<dbReference type="OrthoDB" id="9775764at2"/>
<dbReference type="PIRSF" id="PIRSF004762">
    <property type="entry name" value="CHP00423"/>
    <property type="match status" value="1"/>
</dbReference>
<dbReference type="EMBL" id="QXWZ01000005">
    <property type="protein sequence ID" value="NBI78184.1"/>
    <property type="molecule type" value="Genomic_DNA"/>
</dbReference>
<evidence type="ECO:0000256" key="5">
    <source>
        <dbReference type="ARBA" id="ARBA00023014"/>
    </source>
</evidence>
<dbReference type="InterPro" id="IPR034422">
    <property type="entry name" value="HydE/PylB-like"/>
</dbReference>
<dbReference type="InterPro" id="IPR024021">
    <property type="entry name" value="FeFe-hyd_HydE_rSAM"/>
</dbReference>
<evidence type="ECO:0000256" key="2">
    <source>
        <dbReference type="ARBA" id="ARBA00022691"/>
    </source>
</evidence>
<gene>
    <name evidence="10" type="primary">hydE</name>
    <name evidence="10" type="ORF">D3Z39_04750</name>
</gene>
<dbReference type="InterPro" id="IPR007197">
    <property type="entry name" value="rSAM"/>
</dbReference>
<name>A0A845REG1_9FIRM</name>
<evidence type="ECO:0000256" key="1">
    <source>
        <dbReference type="ARBA" id="ARBA00022485"/>
    </source>
</evidence>
<evidence type="ECO:0000256" key="4">
    <source>
        <dbReference type="ARBA" id="ARBA00023004"/>
    </source>
</evidence>
<organism evidence="10 11">
    <name type="scientific">Anaerotruncus colihominis</name>
    <dbReference type="NCBI Taxonomy" id="169435"/>
    <lineage>
        <taxon>Bacteria</taxon>
        <taxon>Bacillati</taxon>
        <taxon>Bacillota</taxon>
        <taxon>Clostridia</taxon>
        <taxon>Eubacteriales</taxon>
        <taxon>Oscillospiraceae</taxon>
        <taxon>Anaerotruncus</taxon>
    </lineage>
</organism>
<dbReference type="GO" id="GO:0046872">
    <property type="term" value="F:metal ion binding"/>
    <property type="evidence" value="ECO:0007669"/>
    <property type="project" value="UniProtKB-KW"/>
</dbReference>
<dbReference type="SFLD" id="SFLDS00029">
    <property type="entry name" value="Radical_SAM"/>
    <property type="match status" value="1"/>
</dbReference>
<dbReference type="SFLD" id="SFLDG01060">
    <property type="entry name" value="BATS_domain_containing"/>
    <property type="match status" value="1"/>
</dbReference>
<feature type="binding site" evidence="8">
    <location>
        <position position="137"/>
    </location>
    <ligand>
        <name>(3R)-3-methyl-D-ornithine</name>
        <dbReference type="ChEBI" id="CHEBI:64642"/>
    </ligand>
</feature>
<dbReference type="SMART" id="SM00876">
    <property type="entry name" value="BATS"/>
    <property type="match status" value="1"/>
</dbReference>
<feature type="binding site" evidence="8">
    <location>
        <position position="182"/>
    </location>
    <ligand>
        <name>S-adenosyl-L-methionine</name>
        <dbReference type="ChEBI" id="CHEBI:59789"/>
    </ligand>
</feature>
<dbReference type="PANTHER" id="PTHR43726">
    <property type="entry name" value="3-METHYLORNITHINE SYNTHASE"/>
    <property type="match status" value="1"/>
</dbReference>
<feature type="binding site" evidence="7">
    <location>
        <position position="62"/>
    </location>
    <ligand>
        <name>[4Fe-4S] cluster</name>
        <dbReference type="ChEBI" id="CHEBI:49883"/>
        <note>4Fe-4S-S-AdoMet</note>
    </ligand>
</feature>
<dbReference type="InterPro" id="IPR010722">
    <property type="entry name" value="BATS_dom"/>
</dbReference>
<keyword evidence="4 7" id="KW-0408">Iron</keyword>
<evidence type="ECO:0000259" key="9">
    <source>
        <dbReference type="PROSITE" id="PS51918"/>
    </source>
</evidence>
<dbReference type="SMART" id="SM00729">
    <property type="entry name" value="Elp3"/>
    <property type="match status" value="1"/>
</dbReference>
<reference evidence="10 11" key="1">
    <citation type="submission" date="2018-08" db="EMBL/GenBank/DDBJ databases">
        <title>Murine metabolic-syndrome-specific gut microbial biobank.</title>
        <authorList>
            <person name="Liu C."/>
        </authorList>
    </citation>
    <scope>NUCLEOTIDE SEQUENCE [LARGE SCALE GENOMIC DNA]</scope>
    <source>
        <strain evidence="10 11">X69</strain>
    </source>
</reference>
<dbReference type="Proteomes" id="UP000446348">
    <property type="component" value="Unassembled WGS sequence"/>
</dbReference>
<sequence>MRGLIDALRRERALPRAELTRLIRETGDKDMQYLFDAARETARRRFGNRIYTRGLIEFTNYCRCDCYYCGIRRSNHLAERYRLTQEEILACCQAGYALGFRTFVLQGGEDPYFTDERICRIVSAIKSSWPDCAVTLSIGEKEHSSYRLYRKAGADRYLLRHETASPAHYQRLHPPEQTPQRRRQCLCSLKELGFQTGAGFMVGSPYQTPENLADDLLFLRELSPQMVGIGPFIPHHQTPFSSFPAGTLRQTLLMVALTRLILPNALLPATTALGTIAPDGRERGVLAGANVVMPNLSPVCVRKQYALYDNKICTGDEAAECRACLQNRMRSIGYELTVGRGDFVPE</sequence>
<feature type="binding site" evidence="8">
    <location>
        <position position="162"/>
    </location>
    <ligand>
        <name>S-adenosyl-L-methionine</name>
        <dbReference type="ChEBI" id="CHEBI:59789"/>
    </ligand>
</feature>
<evidence type="ECO:0000256" key="8">
    <source>
        <dbReference type="PIRSR" id="PIRSR004762-2"/>
    </source>
</evidence>
<dbReference type="PROSITE" id="PS51918">
    <property type="entry name" value="RADICAL_SAM"/>
    <property type="match status" value="1"/>
</dbReference>
<dbReference type="GO" id="GO:0044272">
    <property type="term" value="P:sulfur compound biosynthetic process"/>
    <property type="evidence" value="ECO:0007669"/>
    <property type="project" value="UniProtKB-ARBA"/>
</dbReference>
<dbReference type="InterPro" id="IPR006638">
    <property type="entry name" value="Elp3/MiaA/NifB-like_rSAM"/>
</dbReference>
<evidence type="ECO:0000313" key="10">
    <source>
        <dbReference type="EMBL" id="NBI78184.1"/>
    </source>
</evidence>
<feature type="domain" description="Radical SAM core" evidence="9">
    <location>
        <begin position="48"/>
        <end position="273"/>
    </location>
</feature>
<comment type="caution">
    <text evidence="10">The sequence shown here is derived from an EMBL/GenBank/DDBJ whole genome shotgun (WGS) entry which is preliminary data.</text>
</comment>
<keyword evidence="5 7" id="KW-0411">Iron-sulfur</keyword>
<comment type="cofactor">
    <cofactor evidence="6">
        <name>[2Fe-2S] cluster</name>
        <dbReference type="ChEBI" id="CHEBI:190135"/>
    </cofactor>
</comment>
<feature type="binding site" evidence="7">
    <location>
        <position position="66"/>
    </location>
    <ligand>
        <name>[4Fe-4S] cluster</name>
        <dbReference type="ChEBI" id="CHEBI:49883"/>
        <note>4Fe-4S-S-AdoMet</note>
    </ligand>
</feature>
<evidence type="ECO:0000313" key="11">
    <source>
        <dbReference type="Proteomes" id="UP000446348"/>
    </source>
</evidence>
<dbReference type="Gene3D" id="3.20.20.70">
    <property type="entry name" value="Aldolase class I"/>
    <property type="match status" value="1"/>
</dbReference>
<dbReference type="SFLD" id="SFLDG01280">
    <property type="entry name" value="HydE/PylB-like"/>
    <property type="match status" value="1"/>
</dbReference>
<dbReference type="NCBIfam" id="TIGR03956">
    <property type="entry name" value="rSAM_HydE"/>
    <property type="match status" value="1"/>
</dbReference>
<dbReference type="GO" id="GO:0016740">
    <property type="term" value="F:transferase activity"/>
    <property type="evidence" value="ECO:0007669"/>
    <property type="project" value="TreeGrafter"/>
</dbReference>
<comment type="cofactor">
    <cofactor evidence="7">
        <name>[4Fe-4S] cluster</name>
        <dbReference type="ChEBI" id="CHEBI:49883"/>
    </cofactor>
    <text evidence="7">Binds 1 [4Fe-4S] cluster. The cluster is coordinated with 3 cysteines and an exchangeable S-adenosyl-L-methionine.</text>
</comment>
<dbReference type="CDD" id="cd01335">
    <property type="entry name" value="Radical_SAM"/>
    <property type="match status" value="1"/>
</dbReference>
<dbReference type="InterPro" id="IPR058240">
    <property type="entry name" value="rSAM_sf"/>
</dbReference>
<keyword evidence="2 7" id="KW-0949">S-adenosyl-L-methionine</keyword>
<feature type="binding site" evidence="7">
    <location>
        <position position="69"/>
    </location>
    <ligand>
        <name>[4Fe-4S] cluster</name>
        <dbReference type="ChEBI" id="CHEBI:49883"/>
        <note>4Fe-4S-S-AdoMet</note>
    </ligand>
</feature>
<proteinExistence type="predicted"/>
<dbReference type="AlphaFoldDB" id="A0A845REG1"/>
<dbReference type="RefSeq" id="WP_160209043.1">
    <property type="nucleotide sequence ID" value="NZ_QXWZ01000005.1"/>
</dbReference>
<dbReference type="PANTHER" id="PTHR43726:SF1">
    <property type="entry name" value="BIOTIN SYNTHASE"/>
    <property type="match status" value="1"/>
</dbReference>
<dbReference type="SUPFAM" id="SSF102114">
    <property type="entry name" value="Radical SAM enzymes"/>
    <property type="match status" value="1"/>
</dbReference>
<evidence type="ECO:0000256" key="7">
    <source>
        <dbReference type="PIRSR" id="PIRSR004762-1"/>
    </source>
</evidence>
<keyword evidence="1 7" id="KW-0004">4Fe-4S</keyword>
<evidence type="ECO:0000256" key="6">
    <source>
        <dbReference type="ARBA" id="ARBA00034078"/>
    </source>
</evidence>
<dbReference type="InterPro" id="IPR013785">
    <property type="entry name" value="Aldolase_TIM"/>
</dbReference>
<evidence type="ECO:0000256" key="3">
    <source>
        <dbReference type="ARBA" id="ARBA00022723"/>
    </source>
</evidence>
<dbReference type="Pfam" id="PF04055">
    <property type="entry name" value="Radical_SAM"/>
    <property type="match status" value="1"/>
</dbReference>
<accession>A0A845REG1</accession>
<dbReference type="GO" id="GO:0051539">
    <property type="term" value="F:4 iron, 4 sulfur cluster binding"/>
    <property type="evidence" value="ECO:0007669"/>
    <property type="project" value="UniProtKB-KW"/>
</dbReference>
<protein>
    <submittedName>
        <fullName evidence="10">[FeFe] hydrogenase H-cluster radical SAM maturase HydE</fullName>
    </submittedName>
</protein>
<dbReference type="SFLD" id="SFLDF00348">
    <property type="entry name" value="FeFe_hydrogenase_maturase_(Hyd"/>
    <property type="match status" value="1"/>
</dbReference>
<keyword evidence="3" id="KW-0479">Metal-binding</keyword>